<protein>
    <recommendedName>
        <fullName evidence="1">Mitochondrial resolvase Ydc2 catalytic domain-containing protein</fullName>
    </recommendedName>
</protein>
<dbReference type="PANTHER" id="PTHR28072">
    <property type="entry name" value="CRUCIFORM CUTTING ENDONUCLEASE 1, MITOCHONDRIAL-RELATED"/>
    <property type="match status" value="1"/>
</dbReference>
<dbReference type="SUPFAM" id="SSF53098">
    <property type="entry name" value="Ribonuclease H-like"/>
    <property type="match status" value="1"/>
</dbReference>
<dbReference type="PANTHER" id="PTHR28072:SF1">
    <property type="entry name" value="CRUCIFORM CUTTING ENDONUCLEASE 1, MITOCHONDRIAL-RELATED"/>
    <property type="match status" value="1"/>
</dbReference>
<name>A0A6C0IKL2_9ZZZZ</name>
<dbReference type="InterPro" id="IPR039197">
    <property type="entry name" value="Mrs1/Cce1"/>
</dbReference>
<evidence type="ECO:0000313" key="2">
    <source>
        <dbReference type="EMBL" id="QHT92053.1"/>
    </source>
</evidence>
<accession>A0A6C0IKL2</accession>
<dbReference type="GO" id="GO:0000402">
    <property type="term" value="F:crossed form four-way junction DNA binding"/>
    <property type="evidence" value="ECO:0007669"/>
    <property type="project" value="TreeGrafter"/>
</dbReference>
<dbReference type="GO" id="GO:0000403">
    <property type="term" value="F:Y-form DNA binding"/>
    <property type="evidence" value="ECO:0007669"/>
    <property type="project" value="TreeGrafter"/>
</dbReference>
<organism evidence="2">
    <name type="scientific">viral metagenome</name>
    <dbReference type="NCBI Taxonomy" id="1070528"/>
    <lineage>
        <taxon>unclassified sequences</taxon>
        <taxon>metagenomes</taxon>
        <taxon>organismal metagenomes</taxon>
    </lineage>
</organism>
<dbReference type="InterPro" id="IPR015242">
    <property type="entry name" value="Ydc2_cat"/>
</dbReference>
<feature type="domain" description="Mitochondrial resolvase Ydc2 catalytic" evidence="1">
    <location>
        <begin position="3"/>
        <end position="78"/>
    </location>
</feature>
<dbReference type="InterPro" id="IPR036397">
    <property type="entry name" value="RNaseH_sf"/>
</dbReference>
<dbReference type="Pfam" id="PF09159">
    <property type="entry name" value="Ydc2-catalyt"/>
    <property type="match status" value="1"/>
</dbReference>
<evidence type="ECO:0000259" key="1">
    <source>
        <dbReference type="Pfam" id="PF09159"/>
    </source>
</evidence>
<dbReference type="AlphaFoldDB" id="A0A6C0IKL2"/>
<dbReference type="GO" id="GO:0005739">
    <property type="term" value="C:mitochondrion"/>
    <property type="evidence" value="ECO:0007669"/>
    <property type="project" value="TreeGrafter"/>
</dbReference>
<sequence length="291" mass="33640">MKILSIDVGIKNLAFCLLCNKEDYDISYNIVCNNNNIPNDSYFIKKWNVVDLSTSEEVVKKCCGKEKKGHCSKPAKYTKNNQCFCIKHAKKEKYVLPSSDLKTSYINKQKLQKLIDIVTKYKILVTIEKPKKADLISLITDFAKENCYEELVKTNASDVDLITIGKNIKLKFDALFLKETNIDHVIIENQISPIANRMKTIQGQIVQYFIMSGINVANIEFISASNKLKEFESAEKTEYKDRKKLGIVKTQETIEHNENFSNMLNYFNTHKKKDDLADSFLQGLWFIKYRI</sequence>
<dbReference type="EMBL" id="MN740175">
    <property type="protein sequence ID" value="QHT92053.1"/>
    <property type="molecule type" value="Genomic_DNA"/>
</dbReference>
<proteinExistence type="predicted"/>
<dbReference type="InterPro" id="IPR012337">
    <property type="entry name" value="RNaseH-like_sf"/>
</dbReference>
<dbReference type="GO" id="GO:0070336">
    <property type="term" value="F:flap-structured DNA binding"/>
    <property type="evidence" value="ECO:0007669"/>
    <property type="project" value="TreeGrafter"/>
</dbReference>
<reference evidence="2" key="1">
    <citation type="journal article" date="2020" name="Nature">
        <title>Giant virus diversity and host interactions through global metagenomics.</title>
        <authorList>
            <person name="Schulz F."/>
            <person name="Roux S."/>
            <person name="Paez-Espino D."/>
            <person name="Jungbluth S."/>
            <person name="Walsh D.A."/>
            <person name="Denef V.J."/>
            <person name="McMahon K.D."/>
            <person name="Konstantinidis K.T."/>
            <person name="Eloe-Fadrosh E.A."/>
            <person name="Kyrpides N.C."/>
            <person name="Woyke T."/>
        </authorList>
    </citation>
    <scope>NUCLEOTIDE SEQUENCE</scope>
    <source>
        <strain evidence="2">GVMAG-M-3300023184-86</strain>
    </source>
</reference>
<dbReference type="GO" id="GO:0004520">
    <property type="term" value="F:DNA endonuclease activity"/>
    <property type="evidence" value="ECO:0007669"/>
    <property type="project" value="TreeGrafter"/>
</dbReference>
<dbReference type="Gene3D" id="3.30.420.10">
    <property type="entry name" value="Ribonuclease H-like superfamily/Ribonuclease H"/>
    <property type="match status" value="1"/>
</dbReference>